<dbReference type="InterPro" id="IPR027417">
    <property type="entry name" value="P-loop_NTPase"/>
</dbReference>
<dbReference type="InterPro" id="IPR038726">
    <property type="entry name" value="PDDEXK_AddAB-type"/>
</dbReference>
<evidence type="ECO:0000256" key="1">
    <source>
        <dbReference type="SAM" id="MobiDB-lite"/>
    </source>
</evidence>
<dbReference type="InterPro" id="IPR014153">
    <property type="entry name" value="Ds_break_AddB"/>
</dbReference>
<gene>
    <name evidence="3" type="ORF">GCM10010873_12080</name>
</gene>
<dbReference type="Proteomes" id="UP001157355">
    <property type="component" value="Unassembled WGS sequence"/>
</dbReference>
<name>A0AA37TR73_9RHOB</name>
<evidence type="ECO:0000259" key="2">
    <source>
        <dbReference type="Pfam" id="PF12705"/>
    </source>
</evidence>
<organism evidence="3 4">
    <name type="scientific">Cypionkella aquatica</name>
    <dbReference type="NCBI Taxonomy" id="1756042"/>
    <lineage>
        <taxon>Bacteria</taxon>
        <taxon>Pseudomonadati</taxon>
        <taxon>Pseudomonadota</taxon>
        <taxon>Alphaproteobacteria</taxon>
        <taxon>Rhodobacterales</taxon>
        <taxon>Paracoccaceae</taxon>
        <taxon>Cypionkella</taxon>
    </lineage>
</organism>
<dbReference type="Gene3D" id="3.90.320.10">
    <property type="match status" value="1"/>
</dbReference>
<comment type="caution">
    <text evidence="3">The sequence shown here is derived from an EMBL/GenBank/DDBJ whole genome shotgun (WGS) entry which is preliminary data.</text>
</comment>
<dbReference type="NCBIfam" id="TIGR02786">
    <property type="entry name" value="addB_alphas"/>
    <property type="match status" value="1"/>
</dbReference>
<dbReference type="SUPFAM" id="SSF52540">
    <property type="entry name" value="P-loop containing nucleoside triphosphate hydrolases"/>
    <property type="match status" value="1"/>
</dbReference>
<dbReference type="InterPro" id="IPR011335">
    <property type="entry name" value="Restrct_endonuc-II-like"/>
</dbReference>
<keyword evidence="4" id="KW-1185">Reference proteome</keyword>
<evidence type="ECO:0000313" key="4">
    <source>
        <dbReference type="Proteomes" id="UP001157355"/>
    </source>
</evidence>
<dbReference type="AlphaFoldDB" id="A0AA37TR73"/>
<dbReference type="SUPFAM" id="SSF52980">
    <property type="entry name" value="Restriction endonuclease-like"/>
    <property type="match status" value="1"/>
</dbReference>
<feature type="domain" description="PD-(D/E)XK endonuclease-like" evidence="2">
    <location>
        <begin position="712"/>
        <end position="933"/>
    </location>
</feature>
<dbReference type="InterPro" id="IPR011604">
    <property type="entry name" value="PDDEXK-like_dom_sf"/>
</dbReference>
<sequence length="991" mass="108492">MFNPNQSRIFALPPGTDFPAELVSGLIARMAAQPPQAMAGVTVYLNTARMRRRVIQLFAAQGARFLPRLLLVTDLATDPRLALPALVPPLRRRLQMAELIAKLLDAQPDLAPRAALYDLSDSLATLLDEMQGEGVSAEAISALDVSNHSKHWERTQTFLRIVTPLFADASDAESRQRLAVQQLAQRWHSQPPTGPVLIAGSTGSRGTTALFMQAVAQLPQGAIVLPGYDFETPPAVWQAMDDALTAEDHPQYRFRHLMDLLGIAPDAIQPWRTTAPPDKRRNLLISLSLRPAPVTDQWLVEGPNLPDLCSATQDLSLIEAASPRAEALAIALILRDAAASGTTAALITPDRNLSRQVTAALDRWAILPDDSAGRPLAMSAPGRFLRHTSALLGQRLTADSLLTVLKHPLTASGAMRSAHTRLTRDLELKLRKSGPAFPTDADLLEWAAARKDDALPWARFIADTLQGLDEIPRRPLADHVAQHRTLSESLARGLDPIGSGELWVKAAGIEALALMETLATEAPYGGTFSAAEYCDLFEALVNKGEVREPVQAHPNIMIWGTLEARVQGADLVILGGLNDGIWPKLPEPDPWLNRSMRKKAALLLPERQIGLSAHDYQQAIAAPRVILSRAVRNAEAETVPSRWLNRLMNLMDGLPQKNGGVALAEMRARGAKWLALARAVEQPTAAQKVDPRLRPAKRPAPQPPVSARPPKLSLTNIERLIRDPYAIYARYILRLNPLDPLHQSPDARDRGIIVHDVLERFVKTRPLNETRAAARARLLGLARIVLAEESPFPAARALWLAKLDRAADHFLTQDSKHGGTSLALETKGALKLENLAFTLFGTPDRIDRLPDGTLHLIDYKTGSAPKAPQQKQYAKQLLLAAVMANRGGFADLGPSDVAKISYIGLGASEDVVETEITDAILTEHWEKLLNLIARYLRRNTGYTARRALFETRYPGDYDHLSRFGEWEMSDRAVPEHVGPDAAGPEPVGDAE</sequence>
<dbReference type="RefSeq" id="WP_284324434.1">
    <property type="nucleotide sequence ID" value="NZ_BSPP01000004.1"/>
</dbReference>
<feature type="compositionally biased region" description="Pro residues" evidence="1">
    <location>
        <begin position="698"/>
        <end position="707"/>
    </location>
</feature>
<dbReference type="Pfam" id="PF12705">
    <property type="entry name" value="PDDEXK_1"/>
    <property type="match status" value="1"/>
</dbReference>
<feature type="region of interest" description="Disordered" evidence="1">
    <location>
        <begin position="685"/>
        <end position="709"/>
    </location>
</feature>
<protein>
    <submittedName>
        <fullName evidence="3">Double-strand break repair protein AddB</fullName>
    </submittedName>
</protein>
<reference evidence="3 4" key="1">
    <citation type="journal article" date="2014" name="Int. J. Syst. Evol. Microbiol.">
        <title>Complete genome sequence of Corynebacterium casei LMG S-19264T (=DSM 44701T), isolated from a smear-ripened cheese.</title>
        <authorList>
            <consortium name="US DOE Joint Genome Institute (JGI-PGF)"/>
            <person name="Walter F."/>
            <person name="Albersmeier A."/>
            <person name="Kalinowski J."/>
            <person name="Ruckert C."/>
        </authorList>
    </citation>
    <scope>NUCLEOTIDE SEQUENCE [LARGE SCALE GENOMIC DNA]</scope>
    <source>
        <strain evidence="3 4">NBRC 111766</strain>
    </source>
</reference>
<accession>A0AA37TR73</accession>
<proteinExistence type="predicted"/>
<dbReference type="EMBL" id="BSPP01000004">
    <property type="protein sequence ID" value="GLS86234.1"/>
    <property type="molecule type" value="Genomic_DNA"/>
</dbReference>
<evidence type="ECO:0000313" key="3">
    <source>
        <dbReference type="EMBL" id="GLS86234.1"/>
    </source>
</evidence>